<reference evidence="3 4" key="1">
    <citation type="submission" date="2020-04" db="EMBL/GenBank/DDBJ databases">
        <authorList>
            <person name="Basu S."/>
            <person name="Maruthanayagam V."/>
            <person name="Chakraborty S."/>
            <person name="Pramanik A."/>
            <person name="Mukherjee J."/>
            <person name="Brink B."/>
        </authorList>
    </citation>
    <scope>NUCLEOTIDE SEQUENCE [LARGE SCALE GENOMIC DNA]</scope>
    <source>
        <strain evidence="3 4">AP17</strain>
    </source>
</reference>
<dbReference type="EMBL" id="CP051167">
    <property type="protein sequence ID" value="QIZ70422.1"/>
    <property type="molecule type" value="Genomic_DNA"/>
</dbReference>
<feature type="repeat" description="WD" evidence="1">
    <location>
        <begin position="624"/>
        <end position="655"/>
    </location>
</feature>
<keyword evidence="2" id="KW-0472">Membrane</keyword>
<keyword evidence="2" id="KW-0812">Transmembrane</keyword>
<accession>A0A6H1TV02</accession>
<evidence type="ECO:0000313" key="4">
    <source>
        <dbReference type="Proteomes" id="UP000500857"/>
    </source>
</evidence>
<dbReference type="InterPro" id="IPR036322">
    <property type="entry name" value="WD40_repeat_dom_sf"/>
</dbReference>
<dbReference type="SUPFAM" id="SSF50978">
    <property type="entry name" value="WD40 repeat-like"/>
    <property type="match status" value="1"/>
</dbReference>
<dbReference type="KEGG" id="oxy:HCG48_07390"/>
<keyword evidence="1" id="KW-0853">WD repeat</keyword>
<dbReference type="Pfam" id="PF00400">
    <property type="entry name" value="WD40"/>
    <property type="match status" value="3"/>
</dbReference>
<dbReference type="InterPro" id="IPR015943">
    <property type="entry name" value="WD40/YVTN_repeat-like_dom_sf"/>
</dbReference>
<keyword evidence="4" id="KW-1185">Reference proteome</keyword>
<dbReference type="Gene3D" id="2.130.10.10">
    <property type="entry name" value="YVTN repeat-like/Quinoprotein amine dehydrogenase"/>
    <property type="match status" value="2"/>
</dbReference>
<keyword evidence="2" id="KW-1133">Transmembrane helix</keyword>
<dbReference type="RefSeq" id="WP_168568577.1">
    <property type="nucleotide sequence ID" value="NZ_CP051167.1"/>
</dbReference>
<evidence type="ECO:0000313" key="3">
    <source>
        <dbReference type="EMBL" id="QIZ70422.1"/>
    </source>
</evidence>
<dbReference type="PROSITE" id="PS50082">
    <property type="entry name" value="WD_REPEATS_2"/>
    <property type="match status" value="2"/>
</dbReference>
<gene>
    <name evidence="3" type="ORF">HCG48_07390</name>
</gene>
<dbReference type="Proteomes" id="UP000500857">
    <property type="component" value="Chromosome"/>
</dbReference>
<sequence>MANNLIETTLSTKQLSFKPGGSPAFFEVTVVNHSDRFASFQVEAIAAGVDSEPTVTWYKISPEVSTKKPPGDSTTFKIGIVDSPVPGWVGLMNVTVRVFSIELLDEDREIVRLAIEQGTGSIPLQLKLPVRDFHVYPDNQIEIPVRIYNPAQIPSKAIVRCLGLEPSWLGQSVERQVQVLPGKEAETTFLCQPPFGAKAPSQIYPFTVEASHSLGPPSRIEGSLEVLAVGSLEFRALALKQRVPQRRAWAIDWRSDPVTYLLECENASNLAQEVTVDVTGDGVERCDRLELEPDTMTLYAAETGQFELLARAKRPLLGWNRRLTFEANALVPEGRLNVRNELQILQLDLLPIVPRWLQLFLLFLLLLGLGSLWYFMPRLHHHKAPVHAVEIDGLANFVVSGSNDETIRTWQLKNRRELDFRGVLGNFGKAVRTLHYRPVDNNLLAVGLENGEIQLWDLLSSPDENPIDSFSFQKDDRVLALAFTRDGRYLFSGHGSGSVLQWEVQSQLEAQFGGTPPSQQPRRQPFDFAISGLALVGTGDRTLAVAGRFNQLRLWNWSDGSEPRAIAYPETGGQNDYIFAIETAEYNPYLLVTADSQGSITIWNLQTCLSENQPCDRIVDRWSDGHDSQPVRALSLSRNGCYLATGGDDGKLKLWPLTADGRRADAYLEGIELANSFGRQKFNAIDLKIANNNLLIVGGSDDRWVHLRRHPRLPQVRCE</sequence>
<dbReference type="PANTHER" id="PTHR19879">
    <property type="entry name" value="TRANSCRIPTION INITIATION FACTOR TFIID"/>
    <property type="match status" value="1"/>
</dbReference>
<dbReference type="AlphaFoldDB" id="A0A6H1TV02"/>
<protein>
    <submittedName>
        <fullName evidence="3">Uncharacterized protein</fullName>
    </submittedName>
</protein>
<dbReference type="InterPro" id="IPR001680">
    <property type="entry name" value="WD40_rpt"/>
</dbReference>
<evidence type="ECO:0000256" key="1">
    <source>
        <dbReference type="PROSITE-ProRule" id="PRU00221"/>
    </source>
</evidence>
<dbReference type="PROSITE" id="PS50294">
    <property type="entry name" value="WD_REPEATS_REGION"/>
    <property type="match status" value="1"/>
</dbReference>
<feature type="repeat" description="WD" evidence="1">
    <location>
        <begin position="379"/>
        <end position="420"/>
    </location>
</feature>
<dbReference type="PANTHER" id="PTHR19879:SF9">
    <property type="entry name" value="TRANSCRIPTION INITIATION FACTOR TFIID SUBUNIT 5"/>
    <property type="match status" value="1"/>
</dbReference>
<dbReference type="SMART" id="SM00320">
    <property type="entry name" value="WD40"/>
    <property type="match status" value="6"/>
</dbReference>
<feature type="transmembrane region" description="Helical" evidence="2">
    <location>
        <begin position="356"/>
        <end position="375"/>
    </location>
</feature>
<organism evidence="3 4">
    <name type="scientific">Oxynema aestuarii AP17</name>
    <dbReference type="NCBI Taxonomy" id="2064643"/>
    <lineage>
        <taxon>Bacteria</taxon>
        <taxon>Bacillati</taxon>
        <taxon>Cyanobacteriota</taxon>
        <taxon>Cyanophyceae</taxon>
        <taxon>Oscillatoriophycideae</taxon>
        <taxon>Oscillatoriales</taxon>
        <taxon>Oscillatoriaceae</taxon>
        <taxon>Oxynema</taxon>
        <taxon>Oxynema aestuarii</taxon>
    </lineage>
</organism>
<name>A0A6H1TV02_9CYAN</name>
<proteinExistence type="predicted"/>
<evidence type="ECO:0000256" key="2">
    <source>
        <dbReference type="SAM" id="Phobius"/>
    </source>
</evidence>